<feature type="region of interest" description="Disordered" evidence="1">
    <location>
        <begin position="59"/>
        <end position="130"/>
    </location>
</feature>
<feature type="compositionally biased region" description="Low complexity" evidence="1">
    <location>
        <begin position="73"/>
        <end position="94"/>
    </location>
</feature>
<sequence>MRIELNTNDESPRGMRQLAALLMALAGDDASQRPVPGTAQVVPAAGGTLVDLTPQATVGINGASSEPVPRSPAGDPAGTEAGAEAAATAGDAPASTVTADEKQKRTRRTKAEMEAARASGQIKPEATGNGVSDATAAVQAGALPSTITGEPGKESPSNTIDDVRAALQRYTEKHSMQHGITLLKNYGANRISELDAAQYGLFIAECDANKD</sequence>
<dbReference type="RefSeq" id="WP_175012179.1">
    <property type="nucleotide sequence ID" value="NZ_CABVQN010000008.1"/>
</dbReference>
<gene>
    <name evidence="2" type="ORF">BLA39750_02201</name>
</gene>
<accession>A0A6P2WKW2</accession>
<feature type="compositionally biased region" description="Basic and acidic residues" evidence="1">
    <location>
        <begin position="99"/>
        <end position="115"/>
    </location>
</feature>
<evidence type="ECO:0000313" key="3">
    <source>
        <dbReference type="Proteomes" id="UP000494110"/>
    </source>
</evidence>
<reference evidence="2 3" key="1">
    <citation type="submission" date="2019-09" db="EMBL/GenBank/DDBJ databases">
        <authorList>
            <person name="Depoorter E."/>
        </authorList>
    </citation>
    <scope>NUCLEOTIDE SEQUENCE [LARGE SCALE GENOMIC DNA]</scope>
    <source>
        <strain evidence="2">R-39750</strain>
    </source>
</reference>
<name>A0A6P2WKW2_BURL3</name>
<protein>
    <submittedName>
        <fullName evidence="2">Uncharacterized protein</fullName>
    </submittedName>
</protein>
<dbReference type="EMBL" id="CABVQN010000008">
    <property type="protein sequence ID" value="VWC95623.1"/>
    <property type="molecule type" value="Genomic_DNA"/>
</dbReference>
<dbReference type="Proteomes" id="UP000494110">
    <property type="component" value="Unassembled WGS sequence"/>
</dbReference>
<evidence type="ECO:0000313" key="2">
    <source>
        <dbReference type="EMBL" id="VWC95623.1"/>
    </source>
</evidence>
<organism evidence="2 3">
    <name type="scientific">Burkholderia lata (strain ATCC 17760 / DSM 23089 / LMG 22485 / NCIMB 9086 / R18194 / 383)</name>
    <dbReference type="NCBI Taxonomy" id="482957"/>
    <lineage>
        <taxon>Bacteria</taxon>
        <taxon>Pseudomonadati</taxon>
        <taxon>Pseudomonadota</taxon>
        <taxon>Betaproteobacteria</taxon>
        <taxon>Burkholderiales</taxon>
        <taxon>Burkholderiaceae</taxon>
        <taxon>Burkholderia</taxon>
        <taxon>Burkholderia cepacia complex</taxon>
    </lineage>
</organism>
<dbReference type="AlphaFoldDB" id="A0A6P2WKW2"/>
<proteinExistence type="predicted"/>
<evidence type="ECO:0000256" key="1">
    <source>
        <dbReference type="SAM" id="MobiDB-lite"/>
    </source>
</evidence>